<feature type="non-terminal residue" evidence="1">
    <location>
        <position position="1"/>
    </location>
</feature>
<dbReference type="AlphaFoldDB" id="X1CVA7"/>
<comment type="caution">
    <text evidence="1">The sequence shown here is derived from an EMBL/GenBank/DDBJ whole genome shotgun (WGS) entry which is preliminary data.</text>
</comment>
<protein>
    <submittedName>
        <fullName evidence="1">Uncharacterized protein</fullName>
    </submittedName>
</protein>
<sequence length="217" mass="23241">DVTNISGGTIYITEYHASPVVETALGVTTEDGVQTIEFIAISTLDAAADGIVIKTSAAGGTFSIDDFSLTQPGCVAEYAPKGIGDATWEDQSGKSLDGTVVGATAIFPDDWHSFYTDYSILGYQALTNQLIIMRDCTGKWSSGQDYGDVWVVDLDTGAVTTGRRVFTKGIAYSNWAKDWNNDLIIAEQTSSTSVTIKRWTEEPQSQAVGSGSEMSMM</sequence>
<name>X1CVA7_9ZZZZ</name>
<reference evidence="1" key="1">
    <citation type="journal article" date="2014" name="Front. Microbiol.">
        <title>High frequency of phylogenetically diverse reductive dehalogenase-homologous genes in deep subseafloor sedimentary metagenomes.</title>
        <authorList>
            <person name="Kawai M."/>
            <person name="Futagami T."/>
            <person name="Toyoda A."/>
            <person name="Takaki Y."/>
            <person name="Nishi S."/>
            <person name="Hori S."/>
            <person name="Arai W."/>
            <person name="Tsubouchi T."/>
            <person name="Morono Y."/>
            <person name="Uchiyama I."/>
            <person name="Ito T."/>
            <person name="Fujiyama A."/>
            <person name="Inagaki F."/>
            <person name="Takami H."/>
        </authorList>
    </citation>
    <scope>NUCLEOTIDE SEQUENCE</scope>
    <source>
        <strain evidence="1">Expedition CK06-06</strain>
    </source>
</reference>
<organism evidence="1">
    <name type="scientific">marine sediment metagenome</name>
    <dbReference type="NCBI Taxonomy" id="412755"/>
    <lineage>
        <taxon>unclassified sequences</taxon>
        <taxon>metagenomes</taxon>
        <taxon>ecological metagenomes</taxon>
    </lineage>
</organism>
<evidence type="ECO:0000313" key="1">
    <source>
        <dbReference type="EMBL" id="GAG96902.1"/>
    </source>
</evidence>
<proteinExistence type="predicted"/>
<gene>
    <name evidence="1" type="ORF">S01H4_41141</name>
</gene>
<dbReference type="EMBL" id="BART01022479">
    <property type="protein sequence ID" value="GAG96902.1"/>
    <property type="molecule type" value="Genomic_DNA"/>
</dbReference>
<accession>X1CVA7</accession>